<dbReference type="InterPro" id="IPR014729">
    <property type="entry name" value="Rossmann-like_a/b/a_fold"/>
</dbReference>
<feature type="transmembrane region" description="Helical" evidence="1">
    <location>
        <begin position="21"/>
        <end position="44"/>
    </location>
</feature>
<dbReference type="STRING" id="717606.PaecuDRAFT_0751"/>
<dbReference type="InterPro" id="IPR003848">
    <property type="entry name" value="DUF218"/>
</dbReference>
<keyword evidence="1" id="KW-0472">Membrane</keyword>
<evidence type="ECO:0000256" key="1">
    <source>
        <dbReference type="SAM" id="Phobius"/>
    </source>
</evidence>
<keyword evidence="1" id="KW-1133">Transmembrane helix</keyword>
<accession>E0I529</accession>
<name>E0I529_9BACL</name>
<evidence type="ECO:0000259" key="2">
    <source>
        <dbReference type="Pfam" id="PF02698"/>
    </source>
</evidence>
<dbReference type="Proteomes" id="UP000005387">
    <property type="component" value="Unassembled WGS sequence"/>
</dbReference>
<gene>
    <name evidence="3" type="ORF">PaecuDRAFT_0751</name>
</gene>
<dbReference type="Gene3D" id="3.40.50.620">
    <property type="entry name" value="HUPs"/>
    <property type="match status" value="1"/>
</dbReference>
<evidence type="ECO:0000313" key="4">
    <source>
        <dbReference type="Proteomes" id="UP000005387"/>
    </source>
</evidence>
<keyword evidence="4" id="KW-1185">Reference proteome</keyword>
<dbReference type="CDD" id="cd06259">
    <property type="entry name" value="YdcF-like"/>
    <property type="match status" value="1"/>
</dbReference>
<dbReference type="GO" id="GO:0043164">
    <property type="term" value="P:Gram-negative-bacterium-type cell wall biogenesis"/>
    <property type="evidence" value="ECO:0007669"/>
    <property type="project" value="TreeGrafter"/>
</dbReference>
<reference evidence="3 4" key="1">
    <citation type="submission" date="2010-07" db="EMBL/GenBank/DDBJ databases">
        <title>The draft genome of Paenibacillus curdlanolyticus YK9.</title>
        <authorList>
            <consortium name="US DOE Joint Genome Institute (JGI-PGF)"/>
            <person name="Lucas S."/>
            <person name="Copeland A."/>
            <person name="Lapidus A."/>
            <person name="Cheng J.-F."/>
            <person name="Bruce D."/>
            <person name="Goodwin L."/>
            <person name="Pitluck S."/>
            <person name="Land M.L."/>
            <person name="Hauser L."/>
            <person name="Chang Y.-J."/>
            <person name="Jeffries C."/>
            <person name="Anderson I.J."/>
            <person name="Johnson E."/>
            <person name="Loganathan U."/>
            <person name="Mulhopadhyay B."/>
            <person name="Kyrpides N."/>
            <person name="Woyke T.J."/>
        </authorList>
    </citation>
    <scope>NUCLEOTIDE SEQUENCE [LARGE SCALE GENOMIC DNA]</scope>
    <source>
        <strain evidence="3 4">YK9</strain>
    </source>
</reference>
<feature type="domain" description="DUF218" evidence="2">
    <location>
        <begin position="59"/>
        <end position="194"/>
    </location>
</feature>
<dbReference type="Pfam" id="PF02698">
    <property type="entry name" value="DUF218"/>
    <property type="match status" value="1"/>
</dbReference>
<dbReference type="PANTHER" id="PTHR30336:SF4">
    <property type="entry name" value="ENVELOPE BIOGENESIS FACTOR ELYC"/>
    <property type="match status" value="1"/>
</dbReference>
<dbReference type="GO" id="GO:0005886">
    <property type="term" value="C:plasma membrane"/>
    <property type="evidence" value="ECO:0007669"/>
    <property type="project" value="TreeGrafter"/>
</dbReference>
<protein>
    <recommendedName>
        <fullName evidence="2">DUF218 domain-containing protein</fullName>
    </recommendedName>
</protein>
<dbReference type="OrthoDB" id="9782395at2"/>
<dbReference type="RefSeq" id="WP_006036766.1">
    <property type="nucleotide sequence ID" value="NZ_AEDD01000002.1"/>
</dbReference>
<dbReference type="InterPro" id="IPR051599">
    <property type="entry name" value="Cell_Envelope_Assoc"/>
</dbReference>
<dbReference type="PANTHER" id="PTHR30336">
    <property type="entry name" value="INNER MEMBRANE PROTEIN, PROBABLE PERMEASE"/>
    <property type="match status" value="1"/>
</dbReference>
<organism evidence="3 4">
    <name type="scientific">Paenibacillus curdlanolyticus YK9</name>
    <dbReference type="NCBI Taxonomy" id="717606"/>
    <lineage>
        <taxon>Bacteria</taxon>
        <taxon>Bacillati</taxon>
        <taxon>Bacillota</taxon>
        <taxon>Bacilli</taxon>
        <taxon>Bacillales</taxon>
        <taxon>Paenibacillaceae</taxon>
        <taxon>Paenibacillus</taxon>
    </lineage>
</organism>
<proteinExistence type="predicted"/>
<dbReference type="GO" id="GO:0000270">
    <property type="term" value="P:peptidoglycan metabolic process"/>
    <property type="evidence" value="ECO:0007669"/>
    <property type="project" value="TreeGrafter"/>
</dbReference>
<dbReference type="eggNOG" id="COG1434">
    <property type="taxonomic scope" value="Bacteria"/>
</dbReference>
<sequence>MNKSKMGSGARRRRKRSPLLLLFRIVAWMIVLGVLWCGYLLWLINDVKRPLPRSLPKADVIIVLGAALWSDKPSPGLKERLDYAFGLYKLGKADKLILTGGLDGNGSTITEAEGMRRYLTARGIPNDKLLIENKATSTYENLLFSKQITDRGGMKQVLIVTHDYHSSRAAEIARYVGFNKPIMASFKSKVLKIKYNQSREVLAYTKWKADAIALRFGWKLKVPEIAYFNH</sequence>
<evidence type="ECO:0000313" key="3">
    <source>
        <dbReference type="EMBL" id="EFM12071.1"/>
    </source>
</evidence>
<dbReference type="EMBL" id="AEDD01000002">
    <property type="protein sequence ID" value="EFM12071.1"/>
    <property type="molecule type" value="Genomic_DNA"/>
</dbReference>
<keyword evidence="1" id="KW-0812">Transmembrane</keyword>
<dbReference type="AlphaFoldDB" id="E0I529"/>